<comment type="caution">
    <text evidence="8">The sequence shown here is derived from an EMBL/GenBank/DDBJ whole genome shotgun (WGS) entry which is preliminary data.</text>
</comment>
<dbReference type="InterPro" id="IPR006260">
    <property type="entry name" value="TonB/TolA_C"/>
</dbReference>
<keyword evidence="2 6" id="KW-0812">Transmembrane</keyword>
<evidence type="ECO:0000259" key="7">
    <source>
        <dbReference type="PROSITE" id="PS52015"/>
    </source>
</evidence>
<keyword evidence="3 6" id="KW-1133">Transmembrane helix</keyword>
<accession>A0A2M9A3J3</accession>
<dbReference type="AlphaFoldDB" id="A0A2M9A3J3"/>
<keyword evidence="4 6" id="KW-0472">Membrane</keyword>
<feature type="domain" description="TonB C-terminal" evidence="7">
    <location>
        <begin position="119"/>
        <end position="212"/>
    </location>
</feature>
<evidence type="ECO:0000256" key="4">
    <source>
        <dbReference type="ARBA" id="ARBA00023136"/>
    </source>
</evidence>
<dbReference type="OrthoDB" id="9782404at2"/>
<evidence type="ECO:0000313" key="8">
    <source>
        <dbReference type="EMBL" id="PJJ40259.1"/>
    </source>
</evidence>
<name>A0A2M9A3J3_9BACT</name>
<evidence type="ECO:0000313" key="9">
    <source>
        <dbReference type="Proteomes" id="UP000231134"/>
    </source>
</evidence>
<feature type="region of interest" description="Disordered" evidence="5">
    <location>
        <begin position="56"/>
        <end position="85"/>
    </location>
</feature>
<evidence type="ECO:0000256" key="2">
    <source>
        <dbReference type="ARBA" id="ARBA00022692"/>
    </source>
</evidence>
<evidence type="ECO:0000256" key="5">
    <source>
        <dbReference type="SAM" id="MobiDB-lite"/>
    </source>
</evidence>
<dbReference type="PROSITE" id="PS51257">
    <property type="entry name" value="PROKAR_LIPOPROTEIN"/>
    <property type="match status" value="1"/>
</dbReference>
<evidence type="ECO:0000256" key="6">
    <source>
        <dbReference type="SAM" id="Phobius"/>
    </source>
</evidence>
<evidence type="ECO:0000256" key="1">
    <source>
        <dbReference type="ARBA" id="ARBA00004167"/>
    </source>
</evidence>
<organism evidence="8 9">
    <name type="scientific">Hallerella succinigenes</name>
    <dbReference type="NCBI Taxonomy" id="1896222"/>
    <lineage>
        <taxon>Bacteria</taxon>
        <taxon>Pseudomonadati</taxon>
        <taxon>Fibrobacterota</taxon>
        <taxon>Fibrobacteria</taxon>
        <taxon>Fibrobacterales</taxon>
        <taxon>Fibrobacteraceae</taxon>
        <taxon>Hallerella</taxon>
    </lineage>
</organism>
<dbReference type="Proteomes" id="UP000231134">
    <property type="component" value="Unassembled WGS sequence"/>
</dbReference>
<dbReference type="PROSITE" id="PS52015">
    <property type="entry name" value="TONB_CTD"/>
    <property type="match status" value="1"/>
</dbReference>
<feature type="transmembrane region" description="Helical" evidence="6">
    <location>
        <begin position="12"/>
        <end position="33"/>
    </location>
</feature>
<dbReference type="GO" id="GO:0055085">
    <property type="term" value="P:transmembrane transport"/>
    <property type="evidence" value="ECO:0007669"/>
    <property type="project" value="InterPro"/>
</dbReference>
<dbReference type="GO" id="GO:0016020">
    <property type="term" value="C:membrane"/>
    <property type="evidence" value="ECO:0007669"/>
    <property type="project" value="UniProtKB-SubCell"/>
</dbReference>
<comment type="subcellular location">
    <subcellularLocation>
        <location evidence="1">Membrane</location>
        <topology evidence="1">Single-pass membrane protein</topology>
    </subcellularLocation>
</comment>
<dbReference type="NCBIfam" id="TIGR01352">
    <property type="entry name" value="tonB_Cterm"/>
    <property type="match status" value="1"/>
</dbReference>
<reference evidence="8 9" key="1">
    <citation type="submission" date="2017-11" db="EMBL/GenBank/DDBJ databases">
        <title>Animal gut microbial communities from fecal samples from Wisconsin, USA.</title>
        <authorList>
            <person name="Neumann A."/>
        </authorList>
    </citation>
    <scope>NUCLEOTIDE SEQUENCE [LARGE SCALE GENOMIC DNA]</scope>
    <source>
        <strain evidence="8 9">UWS3</strain>
    </source>
</reference>
<evidence type="ECO:0000256" key="3">
    <source>
        <dbReference type="ARBA" id="ARBA00022989"/>
    </source>
</evidence>
<dbReference type="Gene3D" id="3.30.1150.10">
    <property type="match status" value="1"/>
</dbReference>
<dbReference type="Pfam" id="PF03544">
    <property type="entry name" value="TonB_C"/>
    <property type="match status" value="1"/>
</dbReference>
<keyword evidence="9" id="KW-1185">Reference proteome</keyword>
<proteinExistence type="predicted"/>
<dbReference type="SUPFAM" id="SSF74653">
    <property type="entry name" value="TolA/TonB C-terminal domain"/>
    <property type="match status" value="1"/>
</dbReference>
<dbReference type="RefSeq" id="WP_100424368.1">
    <property type="nucleotide sequence ID" value="NZ_PGEX01000001.1"/>
</dbReference>
<sequence length="212" mass="23471">MIRKILKRFSVLIVAIFSSCLLVFSVTVANLFLQGKIFNERKFVKTEVAVKKVEEVQKKQEQKKPARKPNRQKLNSRSPKAGPRMAMNLGVAGQSGGAAISDELVADFRGGALANENGDVDKKPFSRAMPQFQVPPQIRDREIDAMLRLSFCVDASGHVYDIRVVEESPAGSGLADAGREALKRMSFEPAEKNGKAVPFCGMEQPFEVKFRD</sequence>
<gene>
    <name evidence="8" type="ORF">BGX16_0174</name>
</gene>
<dbReference type="EMBL" id="PGEX01000001">
    <property type="protein sequence ID" value="PJJ40259.1"/>
    <property type="molecule type" value="Genomic_DNA"/>
</dbReference>
<protein>
    <submittedName>
        <fullName evidence="8">Protein TonB</fullName>
    </submittedName>
</protein>
<dbReference type="InterPro" id="IPR037682">
    <property type="entry name" value="TonB_C"/>
</dbReference>